<name>A0A1G6SBR3_9ACTN</name>
<accession>A0A1G6SBR3</accession>
<dbReference type="Gene3D" id="3.20.20.140">
    <property type="entry name" value="Metal-dependent hydrolases"/>
    <property type="match status" value="1"/>
</dbReference>
<gene>
    <name evidence="1" type="ORF">SAMN04489747_0283</name>
</gene>
<reference evidence="1 2" key="1">
    <citation type="submission" date="2016-10" db="EMBL/GenBank/DDBJ databases">
        <authorList>
            <person name="de Groot N.N."/>
        </authorList>
    </citation>
    <scope>NUCLEOTIDE SEQUENCE [LARGE SCALE GENOMIC DNA]</scope>
    <source>
        <strain evidence="1 2">MON 2.2</strain>
    </source>
</reference>
<evidence type="ECO:0008006" key="3">
    <source>
        <dbReference type="Google" id="ProtNLM"/>
    </source>
</evidence>
<dbReference type="Proteomes" id="UP000198546">
    <property type="component" value="Chromosome i"/>
</dbReference>
<dbReference type="InterPro" id="IPR016195">
    <property type="entry name" value="Pol/histidinol_Pase-like"/>
</dbReference>
<dbReference type="STRING" id="675864.SAMN04489747_0283"/>
<sequence>MAMHVHSSFSEGGSWAAGGGGASMMAQLDQATRNGVDVVWWTDHDWRMNAYGYFQEIGFDGTPEGGKLTWTRQVEGSLAAGRHAFVADPHSTQESGRALQVEATAAGQGWSTCWLWAKAGNSFYSTNLSDTTLTVDVLGEQLGPDAELVVQLETSNRPATADRPAGLYLLEYRVGLEDGRSLDTPLTGVVTTRATGGWQTLTMDPVADVRRFWPDLVAGDTGLARIRFGVRVREGATGRACFDRFRFLRGPDIVQDPVTTQRELMDELATRYPQVTQALGSEVSMIRHMNVYMTDFELYPYPPTGKAPSLDPTVEGAQRVVDWYHDRGALVQYNHPETTVEEFVATRALGADLVEVPGEDDEVVAERLALFDAAARNAVFLTATSQLDDHAGRDWAGLRHGFVTSAWADSTEVPDLLEAMAAGRLWSHHLSRAPQARMDLVARGRSVMGQVLRTQASVLPLELVAQGLPEGTTLEVVVGLCDRTGATEPAVERHAVPVPPARGRPTRFLLERAGGRYLRVEARDADGSLLAMGNPVWLLPSDADVVVPPARRSLD</sequence>
<evidence type="ECO:0000313" key="1">
    <source>
        <dbReference type="EMBL" id="SDD14342.1"/>
    </source>
</evidence>
<dbReference type="AlphaFoldDB" id="A0A1G6SBR3"/>
<dbReference type="EMBL" id="LT629688">
    <property type="protein sequence ID" value="SDD14342.1"/>
    <property type="molecule type" value="Genomic_DNA"/>
</dbReference>
<keyword evidence="2" id="KW-1185">Reference proteome</keyword>
<organism evidence="1 2">
    <name type="scientific">Auraticoccus monumenti</name>
    <dbReference type="NCBI Taxonomy" id="675864"/>
    <lineage>
        <taxon>Bacteria</taxon>
        <taxon>Bacillati</taxon>
        <taxon>Actinomycetota</taxon>
        <taxon>Actinomycetes</taxon>
        <taxon>Propionibacteriales</taxon>
        <taxon>Propionibacteriaceae</taxon>
        <taxon>Auraticoccus</taxon>
    </lineage>
</organism>
<dbReference type="SUPFAM" id="SSF89550">
    <property type="entry name" value="PHP domain-like"/>
    <property type="match status" value="1"/>
</dbReference>
<proteinExistence type="predicted"/>
<evidence type="ECO:0000313" key="2">
    <source>
        <dbReference type="Proteomes" id="UP000198546"/>
    </source>
</evidence>
<protein>
    <recommendedName>
        <fullName evidence="3">PHP domain-containing protein</fullName>
    </recommendedName>
</protein>